<evidence type="ECO:0000313" key="5">
    <source>
        <dbReference type="Proteomes" id="UP000887222"/>
    </source>
</evidence>
<dbReference type="Proteomes" id="UP000887222">
    <property type="component" value="Unassembled WGS sequence"/>
</dbReference>
<comment type="similarity">
    <text evidence="1 3">Belongs to the UreD family.</text>
</comment>
<dbReference type="EMBL" id="BPMK01000002">
    <property type="protein sequence ID" value="GIZ50608.1"/>
    <property type="molecule type" value="Genomic_DNA"/>
</dbReference>
<gene>
    <name evidence="3 4" type="primary">ureD</name>
    <name evidence="4" type="ORF">NCCP691_06220</name>
</gene>
<evidence type="ECO:0000313" key="4">
    <source>
        <dbReference type="EMBL" id="GIZ50608.1"/>
    </source>
</evidence>
<evidence type="ECO:0000256" key="1">
    <source>
        <dbReference type="ARBA" id="ARBA00007177"/>
    </source>
</evidence>
<comment type="function">
    <text evidence="3">Required for maturation of urease via the functional incorporation of the urease nickel metallocenter.</text>
</comment>
<evidence type="ECO:0000256" key="2">
    <source>
        <dbReference type="ARBA" id="ARBA00023186"/>
    </source>
</evidence>
<dbReference type="PANTHER" id="PTHR33643:SF1">
    <property type="entry name" value="UREASE ACCESSORY PROTEIN D"/>
    <property type="match status" value="1"/>
</dbReference>
<keyword evidence="2 3" id="KW-0143">Chaperone</keyword>
<sequence>MRVHEPWQASLSLGFENDGGVTRLVERRHAGPLRVQKPLYPEGTVLCHAILVHPPGGVVGGDELRIEARVGAGASAFLTTPGAAKWYKANGRVSSQRVQLHAGTGSSLEWMPQETIFFDAAAVDLDTRIDLSGDAVYIGGEILCFGRTASGESFNAGRIAQRTAIRRNGRLIWFEQGAIDAGGGAMRSALGLHGNTVCATFIAAGRPLPADGIAALRECGAGMNAGVSQLRAVVVARLLCDSSESARRWMTRAWQVTRPALTGREAVVPRIWNT</sequence>
<keyword evidence="3" id="KW-0996">Nickel insertion</keyword>
<dbReference type="InterPro" id="IPR002669">
    <property type="entry name" value="UreD"/>
</dbReference>
<comment type="subunit">
    <text evidence="3">UreD, UreF and UreG form a complex that acts as a GTP-hydrolysis-dependent molecular chaperone, activating the urease apoprotein by helping to assemble the nickel containing metallocenter of UreC. The UreE protein probably delivers the nickel.</text>
</comment>
<comment type="caution">
    <text evidence="4">The sequence shown here is derived from an EMBL/GenBank/DDBJ whole genome shotgun (WGS) entry which is preliminary data.</text>
</comment>
<reference evidence="4 5" key="1">
    <citation type="journal article" date="2022" name="Int. J. Syst. Evol. Microbiol.">
        <title>Noviherbaspirillum aridicola sp. nov., isolated from an arid soil in Pakistan.</title>
        <authorList>
            <person name="Khan I.U."/>
            <person name="Saqib M."/>
            <person name="Amin A."/>
            <person name="Hussain F."/>
            <person name="Li L."/>
            <person name="Liu Y.H."/>
            <person name="Fang B.Z."/>
            <person name="Ahmed I."/>
            <person name="Li W.J."/>
        </authorList>
    </citation>
    <scope>NUCLEOTIDE SEQUENCE [LARGE SCALE GENOMIC DNA]</scope>
    <source>
        <strain evidence="4 5">NCCP-691</strain>
    </source>
</reference>
<keyword evidence="5" id="KW-1185">Reference proteome</keyword>
<accession>A0ABQ4Q0I5</accession>
<dbReference type="PANTHER" id="PTHR33643">
    <property type="entry name" value="UREASE ACCESSORY PROTEIN D"/>
    <property type="match status" value="1"/>
</dbReference>
<proteinExistence type="inferred from homology"/>
<organism evidence="4 5">
    <name type="scientific">Noviherbaspirillum aridicola</name>
    <dbReference type="NCBI Taxonomy" id="2849687"/>
    <lineage>
        <taxon>Bacteria</taxon>
        <taxon>Pseudomonadati</taxon>
        <taxon>Pseudomonadota</taxon>
        <taxon>Betaproteobacteria</taxon>
        <taxon>Burkholderiales</taxon>
        <taxon>Oxalobacteraceae</taxon>
        <taxon>Noviherbaspirillum</taxon>
    </lineage>
</organism>
<keyword evidence="3" id="KW-0963">Cytoplasm</keyword>
<dbReference type="Pfam" id="PF01774">
    <property type="entry name" value="UreD"/>
    <property type="match status" value="1"/>
</dbReference>
<name>A0ABQ4Q0I5_9BURK</name>
<comment type="subcellular location">
    <subcellularLocation>
        <location evidence="3">Cytoplasm</location>
    </subcellularLocation>
</comment>
<evidence type="ECO:0000256" key="3">
    <source>
        <dbReference type="HAMAP-Rule" id="MF_01384"/>
    </source>
</evidence>
<protein>
    <recommendedName>
        <fullName evidence="3">Urease accessory protein UreD</fullName>
    </recommendedName>
</protein>
<dbReference type="HAMAP" id="MF_01384">
    <property type="entry name" value="UreD"/>
    <property type="match status" value="1"/>
</dbReference>
<dbReference type="RefSeq" id="WP_238482287.1">
    <property type="nucleotide sequence ID" value="NZ_BPMK01000002.1"/>
</dbReference>